<dbReference type="AlphaFoldDB" id="X1FIX6"/>
<proteinExistence type="predicted"/>
<feature type="non-terminal residue" evidence="1">
    <location>
        <position position="280"/>
    </location>
</feature>
<dbReference type="InterPro" id="IPR029063">
    <property type="entry name" value="SAM-dependent_MTases_sf"/>
</dbReference>
<gene>
    <name evidence="1" type="ORF">S03H2_06946</name>
</gene>
<name>X1FIX6_9ZZZZ</name>
<evidence type="ECO:0000313" key="1">
    <source>
        <dbReference type="EMBL" id="GAH20738.1"/>
    </source>
</evidence>
<organism evidence="1">
    <name type="scientific">marine sediment metagenome</name>
    <dbReference type="NCBI Taxonomy" id="412755"/>
    <lineage>
        <taxon>unclassified sequences</taxon>
        <taxon>metagenomes</taxon>
        <taxon>ecological metagenomes</taxon>
    </lineage>
</organism>
<sequence>MRTPKQEEEAAEQCLVYVQQLNARLGVVTDYSKFLWINGFDNTIKETRYIYDGEALFSGDYRRPQVIDRVLKELDPKTDSLYYPPPVDPSKLADGIWQMIWLATHEEPKLCLATFVELFLFKFLSDLHVLPGALQTSELNIEPAAFQQKFGMTQIEYYCQRIRLAMKQLFPENSAFIPPVANFRQGSDVTSIIDGFAFLEPGISNHNHPLSTFNNPFMTIIKAFIDFGQVSNVDSEFKSRVYERFLKKNVKQQKLGQFLTPRNIIRAIISLGVAMISRVM</sequence>
<dbReference type="SUPFAM" id="SSF53335">
    <property type="entry name" value="S-adenosyl-L-methionine-dependent methyltransferases"/>
    <property type="match status" value="1"/>
</dbReference>
<accession>X1FIX6</accession>
<dbReference type="EMBL" id="BARU01003126">
    <property type="protein sequence ID" value="GAH20738.1"/>
    <property type="molecule type" value="Genomic_DNA"/>
</dbReference>
<reference evidence="1" key="1">
    <citation type="journal article" date="2014" name="Front. Microbiol.">
        <title>High frequency of phylogenetically diverse reductive dehalogenase-homologous genes in deep subseafloor sedimentary metagenomes.</title>
        <authorList>
            <person name="Kawai M."/>
            <person name="Futagami T."/>
            <person name="Toyoda A."/>
            <person name="Takaki Y."/>
            <person name="Nishi S."/>
            <person name="Hori S."/>
            <person name="Arai W."/>
            <person name="Tsubouchi T."/>
            <person name="Morono Y."/>
            <person name="Uchiyama I."/>
            <person name="Ito T."/>
            <person name="Fujiyama A."/>
            <person name="Inagaki F."/>
            <person name="Takami H."/>
        </authorList>
    </citation>
    <scope>NUCLEOTIDE SEQUENCE</scope>
    <source>
        <strain evidence="1">Expedition CK06-06</strain>
    </source>
</reference>
<protein>
    <submittedName>
        <fullName evidence="1">Uncharacterized protein</fullName>
    </submittedName>
</protein>
<comment type="caution">
    <text evidence="1">The sequence shown here is derived from an EMBL/GenBank/DDBJ whole genome shotgun (WGS) entry which is preliminary data.</text>
</comment>